<accession>A0A849HWC3</accession>
<evidence type="ECO:0000313" key="1">
    <source>
        <dbReference type="EMBL" id="NNM71402.1"/>
    </source>
</evidence>
<evidence type="ECO:0000313" key="2">
    <source>
        <dbReference type="Proteomes" id="UP000564885"/>
    </source>
</evidence>
<name>A0A849HWC3_9HYPH</name>
<comment type="caution">
    <text evidence="1">The sequence shown here is derived from an EMBL/GenBank/DDBJ whole genome shotgun (WGS) entry which is preliminary data.</text>
</comment>
<sequence length="83" mass="9081">MASRNERTRQGPPVSGILVECLSCGRRSAIGRDDDGLGDIPLVQLTRRLRCSECGSRAVKAARIETPRDLARLMRARMGSSRA</sequence>
<protein>
    <submittedName>
        <fullName evidence="1">Uncharacterized protein</fullName>
    </submittedName>
</protein>
<dbReference type="AlphaFoldDB" id="A0A849HWC3"/>
<reference evidence="1 2" key="1">
    <citation type="submission" date="2020-04" db="EMBL/GenBank/DDBJ databases">
        <title>Enterovirga sp. isolate from soil.</title>
        <authorList>
            <person name="Chea S."/>
            <person name="Kim D.-U."/>
        </authorList>
    </citation>
    <scope>NUCLEOTIDE SEQUENCE [LARGE SCALE GENOMIC DNA]</scope>
    <source>
        <strain evidence="1 2">DB1703</strain>
    </source>
</reference>
<organism evidence="1 2">
    <name type="scientific">Enterovirga aerilata</name>
    <dbReference type="NCBI Taxonomy" id="2730920"/>
    <lineage>
        <taxon>Bacteria</taxon>
        <taxon>Pseudomonadati</taxon>
        <taxon>Pseudomonadota</taxon>
        <taxon>Alphaproteobacteria</taxon>
        <taxon>Hyphomicrobiales</taxon>
        <taxon>Methylobacteriaceae</taxon>
        <taxon>Enterovirga</taxon>
    </lineage>
</organism>
<proteinExistence type="predicted"/>
<gene>
    <name evidence="1" type="ORF">HJG44_03195</name>
</gene>
<dbReference type="Proteomes" id="UP000564885">
    <property type="component" value="Unassembled WGS sequence"/>
</dbReference>
<dbReference type="RefSeq" id="WP_171216864.1">
    <property type="nucleotide sequence ID" value="NZ_JABEPP010000001.1"/>
</dbReference>
<dbReference type="EMBL" id="JABEPP010000001">
    <property type="protein sequence ID" value="NNM71402.1"/>
    <property type="molecule type" value="Genomic_DNA"/>
</dbReference>
<keyword evidence="2" id="KW-1185">Reference proteome</keyword>